<organism evidence="3 4">
    <name type="scientific">Phenylobacterium haematophilum</name>
    <dbReference type="NCBI Taxonomy" id="98513"/>
    <lineage>
        <taxon>Bacteria</taxon>
        <taxon>Pseudomonadati</taxon>
        <taxon>Pseudomonadota</taxon>
        <taxon>Alphaproteobacteria</taxon>
        <taxon>Caulobacterales</taxon>
        <taxon>Caulobacteraceae</taxon>
        <taxon>Phenylobacterium</taxon>
    </lineage>
</organism>
<keyword evidence="1" id="KW-0812">Transmembrane</keyword>
<keyword evidence="4" id="KW-1185">Reference proteome</keyword>
<dbReference type="Pfam" id="PF07589">
    <property type="entry name" value="PEP-CTERM"/>
    <property type="match status" value="1"/>
</dbReference>
<dbReference type="AlphaFoldDB" id="A0A839ZYR2"/>
<keyword evidence="1" id="KW-0472">Membrane</keyword>
<feature type="transmembrane region" description="Helical" evidence="1">
    <location>
        <begin position="20"/>
        <end position="43"/>
    </location>
</feature>
<proteinExistence type="predicted"/>
<reference evidence="3 4" key="1">
    <citation type="submission" date="2020-08" db="EMBL/GenBank/DDBJ databases">
        <title>Genomic Encyclopedia of Type Strains, Phase IV (KMG-IV): sequencing the most valuable type-strain genomes for metagenomic binning, comparative biology and taxonomic classification.</title>
        <authorList>
            <person name="Goeker M."/>
        </authorList>
    </citation>
    <scope>NUCLEOTIDE SEQUENCE [LARGE SCALE GENOMIC DNA]</scope>
    <source>
        <strain evidence="3 4">DSM 21793</strain>
    </source>
</reference>
<evidence type="ECO:0000259" key="2">
    <source>
        <dbReference type="Pfam" id="PF07589"/>
    </source>
</evidence>
<dbReference type="NCBIfam" id="TIGR02595">
    <property type="entry name" value="PEP_CTERM"/>
    <property type="match status" value="1"/>
</dbReference>
<keyword evidence="1" id="KW-1133">Transmembrane helix</keyword>
<evidence type="ECO:0000313" key="4">
    <source>
        <dbReference type="Proteomes" id="UP000530564"/>
    </source>
</evidence>
<dbReference type="EMBL" id="JACIDK010000001">
    <property type="protein sequence ID" value="MBB3890277.1"/>
    <property type="molecule type" value="Genomic_DNA"/>
</dbReference>
<evidence type="ECO:0000256" key="1">
    <source>
        <dbReference type="SAM" id="Phobius"/>
    </source>
</evidence>
<dbReference type="NCBIfam" id="NF035944">
    <property type="entry name" value="PEPxxWA-CTERM"/>
    <property type="match status" value="1"/>
</dbReference>
<protein>
    <recommendedName>
        <fullName evidence="2">Ice-binding protein C-terminal domain-containing protein</fullName>
    </recommendedName>
</protein>
<sequence>MATIVLPLPAMTPGLLSSAIGAMALVGVPAAAPSAAPMVPVYFKPARARPAKAMAPEHELARLAEPRQALFENVGEPPAPPEDLKLIALYDIQPRMPTPWDWLIAPGTPATTGVRRPLPRVATPVPEPSTWAMMITGFGLVGAFIRRRRDASTPTGPRVALI</sequence>
<dbReference type="InterPro" id="IPR013424">
    <property type="entry name" value="Ice-binding_C"/>
</dbReference>
<name>A0A839ZYR2_9CAUL</name>
<accession>A0A839ZYR2</accession>
<comment type="caution">
    <text evidence="3">The sequence shown here is derived from an EMBL/GenBank/DDBJ whole genome shotgun (WGS) entry which is preliminary data.</text>
</comment>
<feature type="domain" description="Ice-binding protein C-terminal" evidence="2">
    <location>
        <begin position="124"/>
        <end position="148"/>
    </location>
</feature>
<dbReference type="Proteomes" id="UP000530564">
    <property type="component" value="Unassembled WGS sequence"/>
</dbReference>
<gene>
    <name evidence="3" type="ORF">GGQ61_000974</name>
</gene>
<evidence type="ECO:0000313" key="3">
    <source>
        <dbReference type="EMBL" id="MBB3890277.1"/>
    </source>
</evidence>